<organism evidence="1 2">
    <name type="scientific">Trichonephila clavata</name>
    <name type="common">Joro spider</name>
    <name type="synonym">Nephila clavata</name>
    <dbReference type="NCBI Taxonomy" id="2740835"/>
    <lineage>
        <taxon>Eukaryota</taxon>
        <taxon>Metazoa</taxon>
        <taxon>Ecdysozoa</taxon>
        <taxon>Arthropoda</taxon>
        <taxon>Chelicerata</taxon>
        <taxon>Arachnida</taxon>
        <taxon>Araneae</taxon>
        <taxon>Araneomorphae</taxon>
        <taxon>Entelegynae</taxon>
        <taxon>Araneoidea</taxon>
        <taxon>Nephilidae</taxon>
        <taxon>Trichonephila</taxon>
    </lineage>
</organism>
<proteinExistence type="predicted"/>
<evidence type="ECO:0000313" key="1">
    <source>
        <dbReference type="EMBL" id="GFR10019.1"/>
    </source>
</evidence>
<keyword evidence="2" id="KW-1185">Reference proteome</keyword>
<dbReference type="EMBL" id="BMAO01036359">
    <property type="protein sequence ID" value="GFR10019.1"/>
    <property type="molecule type" value="Genomic_DNA"/>
</dbReference>
<dbReference type="Proteomes" id="UP000887116">
    <property type="component" value="Unassembled WGS sequence"/>
</dbReference>
<protein>
    <submittedName>
        <fullName evidence="1">Uncharacterized protein</fullName>
    </submittedName>
</protein>
<sequence length="445" mass="53584">MVLDHFPVLSLKELCLVKIAIVISNDGEVKTYLQKHLPRHKTNIKRILSWPPPNCFRWGDHHPALVPNEGYVMDDDGPFDEEDNGCDCLLHYTSQFEKNPIKDSRLQNRILDYMKWKSFITKKLSSIFLPHSLEKDLLAFICRISLEARNWVKAHAEILRSSVDLFSSNLQWKSHGKINKEQTAKSLIRNMELSIRERYALASFYCFKDEALKLWNKMTWGEKYLVGYDYPSLGVWNKWMKGVSAIDWDILADYTLWRAPHDLPRNRLWKFFFFLGVRSSFTKLSQEKKLQWLDNCFKEEIYDLDEFHFCLSYLDAHEKENIFKKYPFHVLLYFLDWPLQDEFLEVADLMWSYLTERMFFHVLHFIIYEKIIREWSEYNYFYLLKKFWYGSPIHLKECIQSKKIYEALMIAIHCQNQSTFHNELVVKFCADFDYAYHFRERDDMS</sequence>
<comment type="caution">
    <text evidence="1">The sequence shown here is derived from an EMBL/GenBank/DDBJ whole genome shotgun (WGS) entry which is preliminary data.</text>
</comment>
<evidence type="ECO:0000313" key="2">
    <source>
        <dbReference type="Proteomes" id="UP000887116"/>
    </source>
</evidence>
<dbReference type="AlphaFoldDB" id="A0A8X6GU70"/>
<reference evidence="1" key="1">
    <citation type="submission" date="2020-07" db="EMBL/GenBank/DDBJ databases">
        <title>Multicomponent nature underlies the extraordinary mechanical properties of spider dragline silk.</title>
        <authorList>
            <person name="Kono N."/>
            <person name="Nakamura H."/>
            <person name="Mori M."/>
            <person name="Yoshida Y."/>
            <person name="Ohtoshi R."/>
            <person name="Malay A.D."/>
            <person name="Moran D.A.P."/>
            <person name="Tomita M."/>
            <person name="Numata K."/>
            <person name="Arakawa K."/>
        </authorList>
    </citation>
    <scope>NUCLEOTIDE SEQUENCE</scope>
</reference>
<gene>
    <name evidence="1" type="primary">AVEN_106593_1</name>
    <name evidence="1" type="ORF">TNCT_164881</name>
</gene>
<dbReference type="OrthoDB" id="6435553at2759"/>
<accession>A0A8X6GU70</accession>
<name>A0A8X6GU70_TRICU</name>